<dbReference type="SUPFAM" id="SSF46689">
    <property type="entry name" value="Homeodomain-like"/>
    <property type="match status" value="1"/>
</dbReference>
<evidence type="ECO:0000256" key="4">
    <source>
        <dbReference type="PROSITE-ProRule" id="PRU00335"/>
    </source>
</evidence>
<dbReference type="PRINTS" id="PR00455">
    <property type="entry name" value="HTHTETR"/>
</dbReference>
<evidence type="ECO:0000313" key="6">
    <source>
        <dbReference type="EMBL" id="RFA13265.1"/>
    </source>
</evidence>
<gene>
    <name evidence="6" type="ORF">B7R21_08610</name>
</gene>
<feature type="DNA-binding region" description="H-T-H motif" evidence="4">
    <location>
        <begin position="29"/>
        <end position="48"/>
    </location>
</feature>
<dbReference type="RefSeq" id="WP_116282843.1">
    <property type="nucleotide sequence ID" value="NZ_NBXA01000019.1"/>
</dbReference>
<keyword evidence="1" id="KW-0805">Transcription regulation</keyword>
<dbReference type="InterPro" id="IPR001647">
    <property type="entry name" value="HTH_TetR"/>
</dbReference>
<dbReference type="InterPro" id="IPR050109">
    <property type="entry name" value="HTH-type_TetR-like_transc_reg"/>
</dbReference>
<evidence type="ECO:0000256" key="3">
    <source>
        <dbReference type="ARBA" id="ARBA00023163"/>
    </source>
</evidence>
<evidence type="ECO:0000256" key="1">
    <source>
        <dbReference type="ARBA" id="ARBA00023015"/>
    </source>
</evidence>
<dbReference type="PROSITE" id="PS50977">
    <property type="entry name" value="HTH_TETR_2"/>
    <property type="match status" value="1"/>
</dbReference>
<dbReference type="GO" id="GO:0000976">
    <property type="term" value="F:transcription cis-regulatory region binding"/>
    <property type="evidence" value="ECO:0007669"/>
    <property type="project" value="TreeGrafter"/>
</dbReference>
<dbReference type="InterPro" id="IPR023772">
    <property type="entry name" value="DNA-bd_HTH_TetR-type_CS"/>
</dbReference>
<reference evidence="6 7" key="1">
    <citation type="submission" date="2017-04" db="EMBL/GenBank/DDBJ databases">
        <title>Comparative genome analysis of Subtercola boreus.</title>
        <authorList>
            <person name="Cho Y.-J."/>
            <person name="Cho A."/>
            <person name="Kim O.-S."/>
            <person name="Lee J.-I."/>
        </authorList>
    </citation>
    <scope>NUCLEOTIDE SEQUENCE [LARGE SCALE GENOMIC DNA]</scope>
    <source>
        <strain evidence="6 7">P27444</strain>
    </source>
</reference>
<evidence type="ECO:0000313" key="7">
    <source>
        <dbReference type="Proteomes" id="UP000256709"/>
    </source>
</evidence>
<keyword evidence="2 4" id="KW-0238">DNA-binding</keyword>
<dbReference type="Gene3D" id="1.10.357.10">
    <property type="entry name" value="Tetracycline Repressor, domain 2"/>
    <property type="match status" value="1"/>
</dbReference>
<dbReference type="GO" id="GO:0003700">
    <property type="term" value="F:DNA-binding transcription factor activity"/>
    <property type="evidence" value="ECO:0007669"/>
    <property type="project" value="TreeGrafter"/>
</dbReference>
<name>A0A3E0VUI5_9MICO</name>
<feature type="domain" description="HTH tetR-type" evidence="5">
    <location>
        <begin position="6"/>
        <end position="66"/>
    </location>
</feature>
<protein>
    <recommendedName>
        <fullName evidence="5">HTH tetR-type domain-containing protein</fullName>
    </recommendedName>
</protein>
<evidence type="ECO:0000259" key="5">
    <source>
        <dbReference type="PROSITE" id="PS50977"/>
    </source>
</evidence>
<dbReference type="EMBL" id="NBXA01000019">
    <property type="protein sequence ID" value="RFA13265.1"/>
    <property type="molecule type" value="Genomic_DNA"/>
</dbReference>
<keyword evidence="3" id="KW-0804">Transcription</keyword>
<proteinExistence type="predicted"/>
<evidence type="ECO:0000256" key="2">
    <source>
        <dbReference type="ARBA" id="ARBA00023125"/>
    </source>
</evidence>
<dbReference type="InterPro" id="IPR009057">
    <property type="entry name" value="Homeodomain-like_sf"/>
</dbReference>
<dbReference type="PANTHER" id="PTHR30055">
    <property type="entry name" value="HTH-TYPE TRANSCRIPTIONAL REGULATOR RUTR"/>
    <property type="match status" value="1"/>
</dbReference>
<dbReference type="PROSITE" id="PS01081">
    <property type="entry name" value="HTH_TETR_1"/>
    <property type="match status" value="1"/>
</dbReference>
<dbReference type="Pfam" id="PF00440">
    <property type="entry name" value="TetR_N"/>
    <property type="match status" value="1"/>
</dbReference>
<comment type="caution">
    <text evidence="6">The sequence shown here is derived from an EMBL/GenBank/DDBJ whole genome shotgun (WGS) entry which is preliminary data.</text>
</comment>
<sequence>MSRWRPDGRERLQEAAVELFREHGYEAVTVAEIAARAGLTKRTFFNHFTDKREVLFAGGADLQAEVLRCLQDADRAKPPFERAIEALGRAGRTLADVVPYASLRRDLIDSSLELRERDLMKSSSLSAAIAAELEAQGASGRLAAFAAHAAVAVFGVAYDDWTETPEADFADLITAAASELQASIGARPGRDGDGQGASFG</sequence>
<accession>A0A3E0VUI5</accession>
<dbReference type="Proteomes" id="UP000256709">
    <property type="component" value="Unassembled WGS sequence"/>
</dbReference>
<dbReference type="PANTHER" id="PTHR30055:SF238">
    <property type="entry name" value="MYCOFACTOCIN BIOSYNTHESIS TRANSCRIPTIONAL REGULATOR MFTR-RELATED"/>
    <property type="match status" value="1"/>
</dbReference>
<dbReference type="OrthoDB" id="4746440at2"/>
<organism evidence="6 7">
    <name type="scientific">Subtercola boreus</name>
    <dbReference type="NCBI Taxonomy" id="120213"/>
    <lineage>
        <taxon>Bacteria</taxon>
        <taxon>Bacillati</taxon>
        <taxon>Actinomycetota</taxon>
        <taxon>Actinomycetes</taxon>
        <taxon>Micrococcales</taxon>
        <taxon>Microbacteriaceae</taxon>
        <taxon>Subtercola</taxon>
    </lineage>
</organism>
<dbReference type="AlphaFoldDB" id="A0A3E0VUI5"/>